<evidence type="ECO:0000313" key="4">
    <source>
        <dbReference type="Proteomes" id="UP000092461"/>
    </source>
</evidence>
<dbReference type="EnsemblMetazoa" id="LLOJ008386-RA">
    <property type="protein sequence ID" value="LLOJ008386-PA"/>
    <property type="gene ID" value="LLOJ008386"/>
</dbReference>
<name>A0A1B0GK58_LUTLO</name>
<dbReference type="Proteomes" id="UP000092461">
    <property type="component" value="Unassembled WGS sequence"/>
</dbReference>
<feature type="domain" description="Tudor" evidence="2">
    <location>
        <begin position="400"/>
        <end position="463"/>
    </location>
</feature>
<sequence>MVAVQKTDKKFKERFNRSANRCFVNSRPSGHQFQRRVNPGPQRNGYHNEIHGIQQQIDYRVQQQKGQYHGNWDSNMQRYPFNAIQMIPSQVLGAMVQRFPNAFIQVPFIQQPVNTSSWMRQNTPPRQVPEPFSPETAPKMKAPQSNSKNIPPERAKTPPLPVPNSPSVRTSHSRENSTVKRKSPSPIKKPPTPTLNKQRNVAGSQPPGFQSPTNQDILDEFADMWTPVKETTKASRPPGYNESPPINEIKFCEPAVSMQSDSEDELIAKVNQSILRLENLNLSSLSTRALVSSDANSFPECDEVVPEATGGSDPALPDWVYHTVQMVPKDMATYKDDIAVNHTQNVLTIDGWTEIAVSDMHNPHKFFFQTKEDIRQIEELMEQLEKFYERDSSAKLTPKVHELRPKLIVAALYTGLWHRGRIISEPFQLEKRTMCRVYYVDYGTVNTVPVEDIRFLHKDFLEKPQLCHRASLSGILPYGDTWNCEISRIFLAHVMDRELYAMAHKYYAPDRSWHVELVDPKTKPHDLEDYMEFYRSHAPTFDELISGQYPTYSELLEYHRLGIEYEPKIDNTSEEINFDDTEDTRTEEEERTLYLNENNPFIGSLREKNIRVIVRPAYDMTASSSPVENFFSNCAKKDIPLDNLNIPFDQKILTRRPNPFSITFSDD</sequence>
<dbReference type="EMBL" id="AJWK01028363">
    <property type="status" value="NOT_ANNOTATED_CDS"/>
    <property type="molecule type" value="Genomic_DNA"/>
</dbReference>
<dbReference type="PANTHER" id="PTHR22948:SF76">
    <property type="entry name" value="FI20010P1-RELATED"/>
    <property type="match status" value="1"/>
</dbReference>
<dbReference type="SUPFAM" id="SSF63748">
    <property type="entry name" value="Tudor/PWWP/MBT"/>
    <property type="match status" value="1"/>
</dbReference>
<dbReference type="PANTHER" id="PTHR22948">
    <property type="entry name" value="TUDOR DOMAIN CONTAINING PROTEIN"/>
    <property type="match status" value="1"/>
</dbReference>
<feature type="compositionally biased region" description="Polar residues" evidence="1">
    <location>
        <begin position="116"/>
        <end position="125"/>
    </location>
</feature>
<keyword evidence="4" id="KW-1185">Reference proteome</keyword>
<organism evidence="3 4">
    <name type="scientific">Lutzomyia longipalpis</name>
    <name type="common">Sand fly</name>
    <dbReference type="NCBI Taxonomy" id="7200"/>
    <lineage>
        <taxon>Eukaryota</taxon>
        <taxon>Metazoa</taxon>
        <taxon>Ecdysozoa</taxon>
        <taxon>Arthropoda</taxon>
        <taxon>Hexapoda</taxon>
        <taxon>Insecta</taxon>
        <taxon>Pterygota</taxon>
        <taxon>Neoptera</taxon>
        <taxon>Endopterygota</taxon>
        <taxon>Diptera</taxon>
        <taxon>Nematocera</taxon>
        <taxon>Psychodoidea</taxon>
        <taxon>Psychodidae</taxon>
        <taxon>Lutzomyia</taxon>
        <taxon>Lutzomyia</taxon>
    </lineage>
</organism>
<feature type="compositionally biased region" description="Polar residues" evidence="1">
    <location>
        <begin position="195"/>
        <end position="215"/>
    </location>
</feature>
<evidence type="ECO:0000256" key="1">
    <source>
        <dbReference type="SAM" id="MobiDB-lite"/>
    </source>
</evidence>
<dbReference type="SMART" id="SM00333">
    <property type="entry name" value="TUDOR"/>
    <property type="match status" value="1"/>
</dbReference>
<feature type="region of interest" description="Disordered" evidence="1">
    <location>
        <begin position="116"/>
        <end position="215"/>
    </location>
</feature>
<dbReference type="InterPro" id="IPR050621">
    <property type="entry name" value="Tudor_domain_containing"/>
</dbReference>
<dbReference type="VEuPathDB" id="VectorBase:LLOJ008386"/>
<dbReference type="Gene3D" id="2.30.30.140">
    <property type="match status" value="1"/>
</dbReference>
<reference evidence="3" key="1">
    <citation type="submission" date="2020-05" db="UniProtKB">
        <authorList>
            <consortium name="EnsemblMetazoa"/>
        </authorList>
    </citation>
    <scope>IDENTIFICATION</scope>
    <source>
        <strain evidence="3">Jacobina</strain>
    </source>
</reference>
<evidence type="ECO:0000259" key="2">
    <source>
        <dbReference type="PROSITE" id="PS50304"/>
    </source>
</evidence>
<evidence type="ECO:0000313" key="3">
    <source>
        <dbReference type="EnsemblMetazoa" id="LLOJ008386-PA"/>
    </source>
</evidence>
<dbReference type="Pfam" id="PF00567">
    <property type="entry name" value="TUDOR"/>
    <property type="match status" value="1"/>
</dbReference>
<dbReference type="PROSITE" id="PS50304">
    <property type="entry name" value="TUDOR"/>
    <property type="match status" value="1"/>
</dbReference>
<dbReference type="InterPro" id="IPR002999">
    <property type="entry name" value="Tudor"/>
</dbReference>
<dbReference type="GO" id="GO:0005737">
    <property type="term" value="C:cytoplasm"/>
    <property type="evidence" value="ECO:0007669"/>
    <property type="project" value="UniProtKB-ARBA"/>
</dbReference>
<dbReference type="VEuPathDB" id="VectorBase:LLONM1_005226"/>
<dbReference type="EMBL" id="AJWK01028362">
    <property type="status" value="NOT_ANNOTATED_CDS"/>
    <property type="molecule type" value="Genomic_DNA"/>
</dbReference>
<accession>A0A1B0GK58</accession>
<protein>
    <recommendedName>
        <fullName evidence="2">Tudor domain-containing protein</fullName>
    </recommendedName>
</protein>
<dbReference type="Gene3D" id="2.40.50.90">
    <property type="match status" value="1"/>
</dbReference>
<proteinExistence type="predicted"/>
<dbReference type="AlphaFoldDB" id="A0A1B0GK58"/>
<dbReference type="InterPro" id="IPR035437">
    <property type="entry name" value="SNase_OB-fold_sf"/>
</dbReference>